<proteinExistence type="predicted"/>
<evidence type="ECO:0000313" key="5">
    <source>
        <dbReference type="Proteomes" id="UP000316213"/>
    </source>
</evidence>
<dbReference type="PANTHER" id="PTHR32347">
    <property type="entry name" value="EFFLUX SYSTEM COMPONENT YKNX-RELATED"/>
    <property type="match status" value="1"/>
</dbReference>
<dbReference type="AlphaFoldDB" id="A0A5C5ZXF5"/>
<dbReference type="Proteomes" id="UP000316213">
    <property type="component" value="Unassembled WGS sequence"/>
</dbReference>
<dbReference type="PANTHER" id="PTHR32347:SF23">
    <property type="entry name" value="BLL5650 PROTEIN"/>
    <property type="match status" value="1"/>
</dbReference>
<dbReference type="GO" id="GO:0030313">
    <property type="term" value="C:cell envelope"/>
    <property type="evidence" value="ECO:0007669"/>
    <property type="project" value="UniProtKB-SubCell"/>
</dbReference>
<evidence type="ECO:0000256" key="1">
    <source>
        <dbReference type="ARBA" id="ARBA00004196"/>
    </source>
</evidence>
<gene>
    <name evidence="4" type="ORF">Pla100_48540</name>
</gene>
<feature type="coiled-coil region" evidence="3">
    <location>
        <begin position="146"/>
        <end position="180"/>
    </location>
</feature>
<dbReference type="EMBL" id="SJPM01000013">
    <property type="protein sequence ID" value="TWT91816.1"/>
    <property type="molecule type" value="Genomic_DNA"/>
</dbReference>
<name>A0A5C5ZXF5_9BACT</name>
<keyword evidence="5" id="KW-1185">Reference proteome</keyword>
<dbReference type="Gene3D" id="2.40.30.170">
    <property type="match status" value="1"/>
</dbReference>
<evidence type="ECO:0000256" key="3">
    <source>
        <dbReference type="SAM" id="Coils"/>
    </source>
</evidence>
<keyword evidence="2 3" id="KW-0175">Coiled coil</keyword>
<sequence length="311" mass="33857">MLVALCRPVGVPVWGCVVFLTISGNAWCESDAEQPEGSVRMSIADAQVVRIQDTVIASPIAGVVDEVLIREGDLVGADQTLVQINADRAAGELAAAQAAYHASLIQAENDVNTRYAQRTLDVRRREMSQSVEANQRFAGSVTATEIDRLQLVIDQAQLSVEQAEHEREVARAKVDETAAALDLAKLRVAEHQIVSRVPGRVAEASVQVGQWVDAGAPVARLVSLDPIRISAFVDGRDCDRSLVGSRAEFIWKAESDETNHSNEIRLLGKITFVSDELNPVTSQVRLWAEVANPDERVRPGMRGQLIVLPQN</sequence>
<organism evidence="4 5">
    <name type="scientific">Neorhodopirellula pilleata</name>
    <dbReference type="NCBI Taxonomy" id="2714738"/>
    <lineage>
        <taxon>Bacteria</taxon>
        <taxon>Pseudomonadati</taxon>
        <taxon>Planctomycetota</taxon>
        <taxon>Planctomycetia</taxon>
        <taxon>Pirellulales</taxon>
        <taxon>Pirellulaceae</taxon>
        <taxon>Neorhodopirellula</taxon>
    </lineage>
</organism>
<evidence type="ECO:0000313" key="4">
    <source>
        <dbReference type="EMBL" id="TWT91816.1"/>
    </source>
</evidence>
<comment type="caution">
    <text evidence="4">The sequence shown here is derived from an EMBL/GenBank/DDBJ whole genome shotgun (WGS) entry which is preliminary data.</text>
</comment>
<comment type="subcellular location">
    <subcellularLocation>
        <location evidence="1">Cell envelope</location>
    </subcellularLocation>
</comment>
<dbReference type="InterPro" id="IPR050465">
    <property type="entry name" value="UPF0194_transport"/>
</dbReference>
<dbReference type="SUPFAM" id="SSF111369">
    <property type="entry name" value="HlyD-like secretion proteins"/>
    <property type="match status" value="1"/>
</dbReference>
<reference evidence="4 5" key="1">
    <citation type="submission" date="2019-02" db="EMBL/GenBank/DDBJ databases">
        <title>Deep-cultivation of Planctomycetes and their phenomic and genomic characterization uncovers novel biology.</title>
        <authorList>
            <person name="Wiegand S."/>
            <person name="Jogler M."/>
            <person name="Boedeker C."/>
            <person name="Pinto D."/>
            <person name="Vollmers J."/>
            <person name="Rivas-Marin E."/>
            <person name="Kohn T."/>
            <person name="Peeters S.H."/>
            <person name="Heuer A."/>
            <person name="Rast P."/>
            <person name="Oberbeckmann S."/>
            <person name="Bunk B."/>
            <person name="Jeske O."/>
            <person name="Meyerdierks A."/>
            <person name="Storesund J.E."/>
            <person name="Kallscheuer N."/>
            <person name="Luecker S."/>
            <person name="Lage O.M."/>
            <person name="Pohl T."/>
            <person name="Merkel B.J."/>
            <person name="Hornburger P."/>
            <person name="Mueller R.-W."/>
            <person name="Bruemmer F."/>
            <person name="Labrenz M."/>
            <person name="Spormann A.M."/>
            <person name="Op Den Camp H."/>
            <person name="Overmann J."/>
            <person name="Amann R."/>
            <person name="Jetten M.S.M."/>
            <person name="Mascher T."/>
            <person name="Medema M.H."/>
            <person name="Devos D.P."/>
            <person name="Kaster A.-K."/>
            <person name="Ovreas L."/>
            <person name="Rohde M."/>
            <person name="Galperin M.Y."/>
            <person name="Jogler C."/>
        </authorList>
    </citation>
    <scope>NUCLEOTIDE SEQUENCE [LARGE SCALE GENOMIC DNA]</scope>
    <source>
        <strain evidence="4 5">Pla100</strain>
    </source>
</reference>
<evidence type="ECO:0000256" key="2">
    <source>
        <dbReference type="ARBA" id="ARBA00023054"/>
    </source>
</evidence>
<dbReference type="Gene3D" id="2.40.50.100">
    <property type="match status" value="1"/>
</dbReference>
<protein>
    <submittedName>
        <fullName evidence="4">p-hydroxybenzoic acid efflux subunit AaeA</fullName>
    </submittedName>
</protein>
<accession>A0A5C5ZXF5</accession>